<gene>
    <name evidence="2" type="ORF">EFREU_v1c03310</name>
</gene>
<protein>
    <submittedName>
        <fullName evidence="2">Uncharacterized protein</fullName>
    </submittedName>
</protein>
<sequence>MEKKTIDECLTSKLRYEIDKLIDLNLDLDSIWDLLQEDLEPYETYMRLEVQRFIKYLLWLRDNHKSREDAFLKYKRYTLTMNPHFRKEAPLSDLEQKWKDQRRIDELSTLMNYRAPKNQKIEASQSAEKLKTETMMTNLEETKLQDTLDATNNVLYNFTSQPIKSEKDFSDNVNLNRSPLESLEDEKWVRKPKKPNLEIDDEDVPLGEETDQDIEQSEDDSELETEVEDMSSNNQFKIFEDSEVHVTSASYSAEETQKDLDLNAQLEAIIATLSDDEIEKTASELVQTESTLSASLTEQIKEIHNIADQEPSLMLVDIEPDFNTQERQNFNQSDDRVFETIIENPFDITASTNSASLFDYSVEDNGTQTFNESFLESLEATEDLVTIMDTNINEPTPETTADALDFLQKMEDKYESDSKGTLVNKEDLTKRTFTKQEFQNNIGKEVMYEGSKYVIKDMEEILDFFQHPQKLVILENVETHKEIRINVRKLDTSI</sequence>
<dbReference type="AlphaFoldDB" id="A0A2K8NRE0"/>
<evidence type="ECO:0000313" key="2">
    <source>
        <dbReference type="EMBL" id="ATZ16357.1"/>
    </source>
</evidence>
<evidence type="ECO:0000313" key="3">
    <source>
        <dbReference type="Proteomes" id="UP000232222"/>
    </source>
</evidence>
<dbReference type="KEGG" id="efr:EFREU_v1c03310"/>
<accession>A0A2K8NRE0</accession>
<keyword evidence="3" id="KW-1185">Reference proteome</keyword>
<reference evidence="2 3" key="1">
    <citation type="submission" date="2017-11" db="EMBL/GenBank/DDBJ databases">
        <title>Genome sequence of Entomoplasma freundtii BARC 318 (ATCC 51999).</title>
        <authorList>
            <person name="Lo W.-S."/>
            <person name="Gasparich G.E."/>
            <person name="Kuo C.-H."/>
        </authorList>
    </citation>
    <scope>NUCLEOTIDE SEQUENCE [LARGE SCALE GENOMIC DNA]</scope>
    <source>
        <strain evidence="2 3">BARC 318</strain>
    </source>
</reference>
<dbReference type="EMBL" id="CP024962">
    <property type="protein sequence ID" value="ATZ16357.1"/>
    <property type="molecule type" value="Genomic_DNA"/>
</dbReference>
<feature type="region of interest" description="Disordered" evidence="1">
    <location>
        <begin position="192"/>
        <end position="229"/>
    </location>
</feature>
<proteinExistence type="predicted"/>
<name>A0A2K8NRE0_9MOLU</name>
<feature type="compositionally biased region" description="Acidic residues" evidence="1">
    <location>
        <begin position="198"/>
        <end position="229"/>
    </location>
</feature>
<evidence type="ECO:0000256" key="1">
    <source>
        <dbReference type="SAM" id="MobiDB-lite"/>
    </source>
</evidence>
<organism evidence="2 3">
    <name type="scientific">Entomoplasma freundtii</name>
    <dbReference type="NCBI Taxonomy" id="74700"/>
    <lineage>
        <taxon>Bacteria</taxon>
        <taxon>Bacillati</taxon>
        <taxon>Mycoplasmatota</taxon>
        <taxon>Mollicutes</taxon>
        <taxon>Entomoplasmatales</taxon>
        <taxon>Entomoplasmataceae</taxon>
        <taxon>Entomoplasma</taxon>
    </lineage>
</organism>
<dbReference type="Proteomes" id="UP000232222">
    <property type="component" value="Chromosome"/>
</dbReference>
<dbReference type="RefSeq" id="WP_100609308.1">
    <property type="nucleotide sequence ID" value="NZ_CP024962.1"/>
</dbReference>
<dbReference type="OrthoDB" id="392060at2"/>